<dbReference type="GO" id="GO:0016301">
    <property type="term" value="F:kinase activity"/>
    <property type="evidence" value="ECO:0007669"/>
    <property type="project" value="UniProtKB-KW"/>
</dbReference>
<evidence type="ECO:0000259" key="2">
    <source>
        <dbReference type="PROSITE" id="PS51741"/>
    </source>
</evidence>
<dbReference type="AlphaFoldDB" id="A0AAV4UQI4"/>
<dbReference type="Gene3D" id="1.20.1270.60">
    <property type="entry name" value="Arfaptin homology (AH) domain/BAR domain"/>
    <property type="match status" value="1"/>
</dbReference>
<accession>A0AAV4UQI4</accession>
<keyword evidence="3" id="KW-0418">Kinase</keyword>
<dbReference type="SMART" id="SM00055">
    <property type="entry name" value="FCH"/>
    <property type="match status" value="1"/>
</dbReference>
<sequence length="120" mass="13893">MSHHSDDALLIVGSDSFWEPGNYKRTTKRIEDSFRLCGDLILLIQERSEIEKTYAKSLRNWSKKWNEIIEKNMATEAASWKSVLIEADRRCDMHLRLKTSLNDVVTHKSSSGRKIVSINL</sequence>
<comment type="caution">
    <text evidence="3">The sequence shown here is derived from an EMBL/GenBank/DDBJ whole genome shotgun (WGS) entry which is preliminary data.</text>
</comment>
<dbReference type="InterPro" id="IPR001060">
    <property type="entry name" value="FCH_dom"/>
</dbReference>
<dbReference type="GO" id="GO:0005768">
    <property type="term" value="C:endosome"/>
    <property type="evidence" value="ECO:0007669"/>
    <property type="project" value="TreeGrafter"/>
</dbReference>
<feature type="domain" description="F-BAR" evidence="2">
    <location>
        <begin position="10"/>
        <end position="120"/>
    </location>
</feature>
<dbReference type="PROSITE" id="PS51741">
    <property type="entry name" value="F_BAR"/>
    <property type="match status" value="1"/>
</dbReference>
<dbReference type="PANTHER" id="PTHR23065:SF11">
    <property type="entry name" value="SYNDAPIN, ISOFORM C"/>
    <property type="match status" value="1"/>
</dbReference>
<proteinExistence type="predicted"/>
<dbReference type="GO" id="GO:0007010">
    <property type="term" value="P:cytoskeleton organization"/>
    <property type="evidence" value="ECO:0007669"/>
    <property type="project" value="TreeGrafter"/>
</dbReference>
<dbReference type="GO" id="GO:0097320">
    <property type="term" value="P:plasma membrane tubulation"/>
    <property type="evidence" value="ECO:0007669"/>
    <property type="project" value="TreeGrafter"/>
</dbReference>
<keyword evidence="4" id="KW-1185">Reference proteome</keyword>
<dbReference type="PANTHER" id="PTHR23065">
    <property type="entry name" value="PROLINE-SERINE-THREONINE PHOSPHATASE INTERACTING PROTEIN 1"/>
    <property type="match status" value="1"/>
</dbReference>
<dbReference type="Proteomes" id="UP001054945">
    <property type="component" value="Unassembled WGS sequence"/>
</dbReference>
<dbReference type="GO" id="GO:0005543">
    <property type="term" value="F:phospholipid binding"/>
    <property type="evidence" value="ECO:0007669"/>
    <property type="project" value="TreeGrafter"/>
</dbReference>
<dbReference type="InterPro" id="IPR031160">
    <property type="entry name" value="F_BAR_dom"/>
</dbReference>
<keyword evidence="3" id="KW-0808">Transferase</keyword>
<gene>
    <name evidence="3" type="primary">pacsin2_2</name>
    <name evidence="3" type="ORF">CEXT_428431</name>
</gene>
<reference evidence="3 4" key="1">
    <citation type="submission" date="2021-06" db="EMBL/GenBank/DDBJ databases">
        <title>Caerostris extrusa draft genome.</title>
        <authorList>
            <person name="Kono N."/>
            <person name="Arakawa K."/>
        </authorList>
    </citation>
    <scope>NUCLEOTIDE SEQUENCE [LARGE SCALE GENOMIC DNA]</scope>
</reference>
<dbReference type="GO" id="GO:0005886">
    <property type="term" value="C:plasma membrane"/>
    <property type="evidence" value="ECO:0007669"/>
    <property type="project" value="TreeGrafter"/>
</dbReference>
<evidence type="ECO:0000256" key="1">
    <source>
        <dbReference type="PROSITE-ProRule" id="PRU01077"/>
    </source>
</evidence>
<evidence type="ECO:0000313" key="4">
    <source>
        <dbReference type="Proteomes" id="UP001054945"/>
    </source>
</evidence>
<name>A0AAV4UQI4_CAEEX</name>
<dbReference type="InterPro" id="IPR027267">
    <property type="entry name" value="AH/BAR_dom_sf"/>
</dbReference>
<keyword evidence="1" id="KW-0175">Coiled coil</keyword>
<dbReference type="SUPFAM" id="SSF103657">
    <property type="entry name" value="BAR/IMD domain-like"/>
    <property type="match status" value="1"/>
</dbReference>
<organism evidence="3 4">
    <name type="scientific">Caerostris extrusa</name>
    <name type="common">Bark spider</name>
    <name type="synonym">Caerostris bankana</name>
    <dbReference type="NCBI Taxonomy" id="172846"/>
    <lineage>
        <taxon>Eukaryota</taxon>
        <taxon>Metazoa</taxon>
        <taxon>Ecdysozoa</taxon>
        <taxon>Arthropoda</taxon>
        <taxon>Chelicerata</taxon>
        <taxon>Arachnida</taxon>
        <taxon>Araneae</taxon>
        <taxon>Araneomorphae</taxon>
        <taxon>Entelegynae</taxon>
        <taxon>Araneoidea</taxon>
        <taxon>Araneidae</taxon>
        <taxon>Caerostris</taxon>
    </lineage>
</organism>
<evidence type="ECO:0000313" key="3">
    <source>
        <dbReference type="EMBL" id="GIY60115.1"/>
    </source>
</evidence>
<dbReference type="GO" id="GO:0030100">
    <property type="term" value="P:regulation of endocytosis"/>
    <property type="evidence" value="ECO:0007669"/>
    <property type="project" value="TreeGrafter"/>
</dbReference>
<protein>
    <submittedName>
        <fullName evidence="3">Protein kinase C and casein kinase substrate in neurons protein 2</fullName>
    </submittedName>
</protein>
<dbReference type="EMBL" id="BPLR01013279">
    <property type="protein sequence ID" value="GIY60115.1"/>
    <property type="molecule type" value="Genomic_DNA"/>
</dbReference>
<dbReference type="Pfam" id="PF00611">
    <property type="entry name" value="FCH"/>
    <property type="match status" value="1"/>
</dbReference>